<feature type="transmembrane region" description="Helical" evidence="5">
    <location>
        <begin position="387"/>
        <end position="405"/>
    </location>
</feature>
<gene>
    <name evidence="7" type="ORF">D5F11_019335</name>
</gene>
<protein>
    <submittedName>
        <fullName evidence="7">APC family permease</fullName>
    </submittedName>
</protein>
<dbReference type="GO" id="GO:0016020">
    <property type="term" value="C:membrane"/>
    <property type="evidence" value="ECO:0007669"/>
    <property type="project" value="UniProtKB-SubCell"/>
</dbReference>
<comment type="subcellular location">
    <subcellularLocation>
        <location evidence="1">Membrane</location>
        <topology evidence="1">Multi-pass membrane protein</topology>
    </subcellularLocation>
</comment>
<feature type="transmembrane region" description="Helical" evidence="5">
    <location>
        <begin position="121"/>
        <end position="140"/>
    </location>
</feature>
<reference evidence="7 8" key="1">
    <citation type="submission" date="2018-12" db="EMBL/GenBank/DDBJ databases">
        <authorList>
            <person name="Sun L."/>
            <person name="Chen Z."/>
        </authorList>
    </citation>
    <scope>NUCLEOTIDE SEQUENCE [LARGE SCALE GENOMIC DNA]</scope>
    <source>
        <strain evidence="7 8">LMG 29736</strain>
    </source>
</reference>
<dbReference type="PIRSF" id="PIRSF006060">
    <property type="entry name" value="AA_transporter"/>
    <property type="match status" value="1"/>
</dbReference>
<feature type="transmembrane region" description="Helical" evidence="5">
    <location>
        <begin position="230"/>
        <end position="249"/>
    </location>
</feature>
<evidence type="ECO:0000256" key="4">
    <source>
        <dbReference type="ARBA" id="ARBA00023136"/>
    </source>
</evidence>
<organism evidence="7 8">
    <name type="scientific">Siminovitchia terrae</name>
    <name type="common">Bacillus terrae</name>
    <dbReference type="NCBI Taxonomy" id="1914933"/>
    <lineage>
        <taxon>Bacteria</taxon>
        <taxon>Bacillati</taxon>
        <taxon>Bacillota</taxon>
        <taxon>Bacilli</taxon>
        <taxon>Bacillales</taxon>
        <taxon>Bacillaceae</taxon>
        <taxon>Siminovitchia</taxon>
    </lineage>
</organism>
<sequence>MTEQQGLKRRLKFIHVFILGLALLTPTTVFDTFGIASLATGGHVPLVYMFAMVAILFTVFSYVHMVKAFPSAGSAYTYVQRTFHPNLGFMVGWSALCDYLFLPMLYALAIKIYMAAYFPGVPAWLWVIIPIVVISVANLFNVKVAVSLSTVFVFAQILITVIFVALLIKGLASSSEMGSIFSLQPLFSANLTLTGVLAGVTILAYSYIGFDAISTLAEETINPTKTVPKVMIALALYIGITYTAVTYFMQVGYPDASVFIDPESAAAEIAPQIGGMLFASVFLVVIILCNISGGISAQLSISRLLYAMGRDNVIPRRVFGYVTPRSRVPIYNIIISGLVAMTAVFFDLVTAASFISFGAFTAFTFVNLSVIVFYYVRNKKRSLKETFMYLVSPLIGIGFLMIMWFSMDLRALILGICWNAAGFIFLLYITKMFKIPAPMFNFDEEEIPANENEGEEVLQA</sequence>
<dbReference type="PANTHER" id="PTHR42770:SF8">
    <property type="entry name" value="PUTRESCINE IMPORTER PUUP"/>
    <property type="match status" value="1"/>
</dbReference>
<dbReference type="OrthoDB" id="9762947at2"/>
<comment type="caution">
    <text evidence="7">The sequence shown here is derived from an EMBL/GenBank/DDBJ whole genome shotgun (WGS) entry which is preliminary data.</text>
</comment>
<feature type="transmembrane region" description="Helical" evidence="5">
    <location>
        <begin position="269"/>
        <end position="291"/>
    </location>
</feature>
<feature type="domain" description="Amino acid permease/ SLC12A" evidence="6">
    <location>
        <begin position="15"/>
        <end position="429"/>
    </location>
</feature>
<keyword evidence="3 5" id="KW-1133">Transmembrane helix</keyword>
<evidence type="ECO:0000259" key="6">
    <source>
        <dbReference type="Pfam" id="PF00324"/>
    </source>
</evidence>
<dbReference type="Proteomes" id="UP000287296">
    <property type="component" value="Unassembled WGS sequence"/>
</dbReference>
<dbReference type="AlphaFoldDB" id="A0A429X413"/>
<evidence type="ECO:0000313" key="7">
    <source>
        <dbReference type="EMBL" id="RST58101.1"/>
    </source>
</evidence>
<dbReference type="PANTHER" id="PTHR42770">
    <property type="entry name" value="AMINO ACID TRANSPORTER-RELATED"/>
    <property type="match status" value="1"/>
</dbReference>
<dbReference type="RefSeq" id="WP_120117849.1">
    <property type="nucleotide sequence ID" value="NZ_BORI01000008.1"/>
</dbReference>
<name>A0A429X413_SIMTE</name>
<dbReference type="InterPro" id="IPR050367">
    <property type="entry name" value="APC_superfamily"/>
</dbReference>
<keyword evidence="4 5" id="KW-0472">Membrane</keyword>
<dbReference type="Pfam" id="PF00324">
    <property type="entry name" value="AA_permease"/>
    <property type="match status" value="1"/>
</dbReference>
<dbReference type="EMBL" id="QYTW02000024">
    <property type="protein sequence ID" value="RST58101.1"/>
    <property type="molecule type" value="Genomic_DNA"/>
</dbReference>
<dbReference type="Gene3D" id="1.20.1740.10">
    <property type="entry name" value="Amino acid/polyamine transporter I"/>
    <property type="match status" value="1"/>
</dbReference>
<evidence type="ECO:0000256" key="1">
    <source>
        <dbReference type="ARBA" id="ARBA00004141"/>
    </source>
</evidence>
<feature type="transmembrane region" description="Helical" evidence="5">
    <location>
        <begin position="87"/>
        <end position="109"/>
    </location>
</feature>
<feature type="transmembrane region" description="Helical" evidence="5">
    <location>
        <begin position="411"/>
        <end position="429"/>
    </location>
</feature>
<keyword evidence="2 5" id="KW-0812">Transmembrane</keyword>
<feature type="transmembrane region" description="Helical" evidence="5">
    <location>
        <begin position="46"/>
        <end position="66"/>
    </location>
</feature>
<evidence type="ECO:0000256" key="2">
    <source>
        <dbReference type="ARBA" id="ARBA00022692"/>
    </source>
</evidence>
<feature type="transmembrane region" description="Helical" evidence="5">
    <location>
        <begin position="147"/>
        <end position="168"/>
    </location>
</feature>
<evidence type="ECO:0000313" key="8">
    <source>
        <dbReference type="Proteomes" id="UP000287296"/>
    </source>
</evidence>
<feature type="transmembrane region" description="Helical" evidence="5">
    <location>
        <begin position="354"/>
        <end position="375"/>
    </location>
</feature>
<dbReference type="GO" id="GO:0055085">
    <property type="term" value="P:transmembrane transport"/>
    <property type="evidence" value="ECO:0007669"/>
    <property type="project" value="InterPro"/>
</dbReference>
<proteinExistence type="predicted"/>
<evidence type="ECO:0000256" key="5">
    <source>
        <dbReference type="SAM" id="Phobius"/>
    </source>
</evidence>
<feature type="transmembrane region" description="Helical" evidence="5">
    <location>
        <begin position="188"/>
        <end position="210"/>
    </location>
</feature>
<accession>A0A429X413</accession>
<feature type="transmembrane region" description="Helical" evidence="5">
    <location>
        <begin position="330"/>
        <end position="348"/>
    </location>
</feature>
<evidence type="ECO:0000256" key="3">
    <source>
        <dbReference type="ARBA" id="ARBA00022989"/>
    </source>
</evidence>
<dbReference type="InterPro" id="IPR004841">
    <property type="entry name" value="AA-permease/SLC12A_dom"/>
</dbReference>
<feature type="transmembrane region" description="Helical" evidence="5">
    <location>
        <begin position="12"/>
        <end position="40"/>
    </location>
</feature>